<dbReference type="InterPro" id="IPR035994">
    <property type="entry name" value="Nucleoside_phosphorylase_sf"/>
</dbReference>
<evidence type="ECO:0000256" key="2">
    <source>
        <dbReference type="SAM" id="SignalP"/>
    </source>
</evidence>
<organism evidence="3 4">
    <name type="scientific">Cladorrhinum samala</name>
    <dbReference type="NCBI Taxonomy" id="585594"/>
    <lineage>
        <taxon>Eukaryota</taxon>
        <taxon>Fungi</taxon>
        <taxon>Dikarya</taxon>
        <taxon>Ascomycota</taxon>
        <taxon>Pezizomycotina</taxon>
        <taxon>Sordariomycetes</taxon>
        <taxon>Sordariomycetidae</taxon>
        <taxon>Sordariales</taxon>
        <taxon>Podosporaceae</taxon>
        <taxon>Cladorrhinum</taxon>
    </lineage>
</organism>
<dbReference type="AlphaFoldDB" id="A0AAV9HWB6"/>
<dbReference type="GO" id="GO:0003824">
    <property type="term" value="F:catalytic activity"/>
    <property type="evidence" value="ECO:0007669"/>
    <property type="project" value="InterPro"/>
</dbReference>
<keyword evidence="4" id="KW-1185">Reference proteome</keyword>
<keyword evidence="1" id="KW-0813">Transport</keyword>
<dbReference type="GO" id="GO:0005783">
    <property type="term" value="C:endoplasmic reticulum"/>
    <property type="evidence" value="ECO:0007669"/>
    <property type="project" value="TreeGrafter"/>
</dbReference>
<dbReference type="Pfam" id="PF06516">
    <property type="entry name" value="NUP"/>
    <property type="match status" value="1"/>
</dbReference>
<evidence type="ECO:0000313" key="4">
    <source>
        <dbReference type="Proteomes" id="UP001321749"/>
    </source>
</evidence>
<comment type="similarity">
    <text evidence="1">Belongs to the NUP family.</text>
</comment>
<dbReference type="InterPro" id="IPR009486">
    <property type="entry name" value="Pur_nuclsid_perm"/>
</dbReference>
<dbReference type="EMBL" id="MU864949">
    <property type="protein sequence ID" value="KAK4464339.1"/>
    <property type="molecule type" value="Genomic_DNA"/>
</dbReference>
<dbReference type="PANTHER" id="PTHR38643:SF1">
    <property type="entry name" value="PURINE NUCLEOSIDE PERMEASE C285.05-RELATED"/>
    <property type="match status" value="1"/>
</dbReference>
<dbReference type="PANTHER" id="PTHR38643">
    <property type="entry name" value="PURINE NUCLEOSIDE PERMEASE C285.05-RELATED"/>
    <property type="match status" value="1"/>
</dbReference>
<evidence type="ECO:0000256" key="1">
    <source>
        <dbReference type="PIRNR" id="PIRNR013171"/>
    </source>
</evidence>
<feature type="chain" id="PRO_5043698549" evidence="2">
    <location>
        <begin position="21"/>
        <end position="402"/>
    </location>
</feature>
<evidence type="ECO:0000313" key="3">
    <source>
        <dbReference type="EMBL" id="KAK4464339.1"/>
    </source>
</evidence>
<dbReference type="Gene3D" id="3.40.50.1580">
    <property type="entry name" value="Nucleoside phosphorylase domain"/>
    <property type="match status" value="1"/>
</dbReference>
<feature type="signal peptide" evidence="2">
    <location>
        <begin position="1"/>
        <end position="20"/>
    </location>
</feature>
<dbReference type="PIRSF" id="PIRSF013171">
    <property type="entry name" value="Pur_nuclsid_perm"/>
    <property type="match status" value="1"/>
</dbReference>
<keyword evidence="2" id="KW-0732">Signal</keyword>
<reference evidence="3" key="2">
    <citation type="submission" date="2023-06" db="EMBL/GenBank/DDBJ databases">
        <authorList>
            <consortium name="Lawrence Berkeley National Laboratory"/>
            <person name="Mondo S.J."/>
            <person name="Hensen N."/>
            <person name="Bonometti L."/>
            <person name="Westerberg I."/>
            <person name="Brannstrom I.O."/>
            <person name="Guillou S."/>
            <person name="Cros-Aarteil S."/>
            <person name="Calhoun S."/>
            <person name="Haridas S."/>
            <person name="Kuo A."/>
            <person name="Pangilinan J."/>
            <person name="Riley R."/>
            <person name="Labutti K."/>
            <person name="Andreopoulos B."/>
            <person name="Lipzen A."/>
            <person name="Chen C."/>
            <person name="Yanf M."/>
            <person name="Daum C."/>
            <person name="Ng V."/>
            <person name="Clum A."/>
            <person name="Steindorff A."/>
            <person name="Ohm R."/>
            <person name="Martin F."/>
            <person name="Silar P."/>
            <person name="Natvig D."/>
            <person name="Lalanne C."/>
            <person name="Gautier V."/>
            <person name="Ament-Velasquez S.L."/>
            <person name="Kruys A."/>
            <person name="Hutchinson M.I."/>
            <person name="Powell A.J."/>
            <person name="Barry K."/>
            <person name="Miller A.N."/>
            <person name="Grigoriev I.V."/>
            <person name="Debuchy R."/>
            <person name="Gladieux P."/>
            <person name="Thoren M.H."/>
            <person name="Johannesson H."/>
        </authorList>
    </citation>
    <scope>NUCLEOTIDE SEQUENCE</scope>
    <source>
        <strain evidence="3">PSN324</strain>
    </source>
</reference>
<name>A0AAV9HWB6_9PEZI</name>
<sequence length="402" mass="43493">MRFLSCVVSAMLALCHISMASDTIIPRSTQPNLTDKLAPKIMIVSMASADLLQFGPEAEVWYRNLPSSGLGDLLALNISVPGLSPKYPYVHCTAEGAVCQVTTCEGEINAASTTMALVLSSKFDLRKTYFLIAGIAGVNPKHSTIGGVALARFAVQVALQYEFDAREMPRNFTVGYVPYGTKQPNSYPTIFYGTEVMEVNQALRDLAYNFAIKAQLADNDDSRAYRSRYKPAGRIWAPAAKGPSVVKCDSATSDVYYSGALLSEAFDNYTSVLTNGTGVYCMTAQEDNATLGVLLRMHIQHLVDFSRAIVMRTGSNFDRPPPGVTAYEHLLVLQQNGFAVAIENIYQAGIEIVKGILADWDKTFEAGVKPCNYVGDIWGTLGGYPDFGPGSITDGQPVSPAV</sequence>
<reference evidence="3" key="1">
    <citation type="journal article" date="2023" name="Mol. Phylogenet. Evol.">
        <title>Genome-scale phylogeny and comparative genomics of the fungal order Sordariales.</title>
        <authorList>
            <person name="Hensen N."/>
            <person name="Bonometti L."/>
            <person name="Westerberg I."/>
            <person name="Brannstrom I.O."/>
            <person name="Guillou S."/>
            <person name="Cros-Aarteil S."/>
            <person name="Calhoun S."/>
            <person name="Haridas S."/>
            <person name="Kuo A."/>
            <person name="Mondo S."/>
            <person name="Pangilinan J."/>
            <person name="Riley R."/>
            <person name="LaButti K."/>
            <person name="Andreopoulos B."/>
            <person name="Lipzen A."/>
            <person name="Chen C."/>
            <person name="Yan M."/>
            <person name="Daum C."/>
            <person name="Ng V."/>
            <person name="Clum A."/>
            <person name="Steindorff A."/>
            <person name="Ohm R.A."/>
            <person name="Martin F."/>
            <person name="Silar P."/>
            <person name="Natvig D.O."/>
            <person name="Lalanne C."/>
            <person name="Gautier V."/>
            <person name="Ament-Velasquez S.L."/>
            <person name="Kruys A."/>
            <person name="Hutchinson M.I."/>
            <person name="Powell A.J."/>
            <person name="Barry K."/>
            <person name="Miller A.N."/>
            <person name="Grigoriev I.V."/>
            <person name="Debuchy R."/>
            <person name="Gladieux P."/>
            <person name="Hiltunen Thoren M."/>
            <person name="Johannesson H."/>
        </authorList>
    </citation>
    <scope>NUCLEOTIDE SEQUENCE</scope>
    <source>
        <strain evidence="3">PSN324</strain>
    </source>
</reference>
<dbReference type="Proteomes" id="UP001321749">
    <property type="component" value="Unassembled WGS sequence"/>
</dbReference>
<proteinExistence type="inferred from homology"/>
<comment type="caution">
    <text evidence="3">The sequence shown here is derived from an EMBL/GenBank/DDBJ whole genome shotgun (WGS) entry which is preliminary data.</text>
</comment>
<dbReference type="GO" id="GO:0009116">
    <property type="term" value="P:nucleoside metabolic process"/>
    <property type="evidence" value="ECO:0007669"/>
    <property type="project" value="InterPro"/>
</dbReference>
<protein>
    <submittedName>
        <fullName evidence="3">Purine nucleoside permease</fullName>
    </submittedName>
</protein>
<accession>A0AAV9HWB6</accession>
<dbReference type="GO" id="GO:0055085">
    <property type="term" value="P:transmembrane transport"/>
    <property type="evidence" value="ECO:0007669"/>
    <property type="project" value="InterPro"/>
</dbReference>
<gene>
    <name evidence="3" type="ORF">QBC42DRAFT_220840</name>
</gene>
<comment type="function">
    <text evidence="1">Nucleoside permease that transports adenosine and guanosine.</text>
</comment>